<gene>
    <name evidence="2" type="ORF">Q4F19_18030</name>
</gene>
<dbReference type="EMBL" id="JAUOTP010000010">
    <property type="protein sequence ID" value="MDO6416290.1"/>
    <property type="molecule type" value="Genomic_DNA"/>
</dbReference>
<name>A0ABT8YD84_9SPHN</name>
<sequence>MGHAAPPPIRGLSIDFPARAQPQSLVRGPTPASPTFRISRTGYLPSSAIAGSNTAEAGKTIDDDELTRWASDGKAENGWIEYRFDYPVTLSDVDLKLVGWRSRGYPLSVTLDGRTVWTGTTDRRLGYARLSFPPATGSLMRITLTAPTEDRDAFGKVVELNNQRAAADTGAEEVPPGWRMGIVEADFAGPAGGR</sequence>
<accession>A0ABT8YD84</accession>
<keyword evidence="3" id="KW-1185">Reference proteome</keyword>
<dbReference type="InterPro" id="IPR008979">
    <property type="entry name" value="Galactose-bd-like_sf"/>
</dbReference>
<dbReference type="InterPro" id="IPR000421">
    <property type="entry name" value="FA58C"/>
</dbReference>
<feature type="domain" description="F5/8 type C" evidence="1">
    <location>
        <begin position="26"/>
        <end position="118"/>
    </location>
</feature>
<dbReference type="Proteomes" id="UP001169764">
    <property type="component" value="Unassembled WGS sequence"/>
</dbReference>
<comment type="caution">
    <text evidence="2">The sequence shown here is derived from an EMBL/GenBank/DDBJ whole genome shotgun (WGS) entry which is preliminary data.</text>
</comment>
<reference evidence="2" key="1">
    <citation type="submission" date="2023-07" db="EMBL/GenBank/DDBJ databases">
        <authorList>
            <person name="Kim M."/>
        </authorList>
    </citation>
    <scope>NUCLEOTIDE SEQUENCE</scope>
    <source>
        <strain evidence="2">BIUV-7</strain>
    </source>
</reference>
<proteinExistence type="predicted"/>
<dbReference type="SUPFAM" id="SSF49785">
    <property type="entry name" value="Galactose-binding domain-like"/>
    <property type="match status" value="1"/>
</dbReference>
<evidence type="ECO:0000313" key="3">
    <source>
        <dbReference type="Proteomes" id="UP001169764"/>
    </source>
</evidence>
<evidence type="ECO:0000313" key="2">
    <source>
        <dbReference type="EMBL" id="MDO6416290.1"/>
    </source>
</evidence>
<protein>
    <recommendedName>
        <fullName evidence="1">F5/8 type C domain-containing protein</fullName>
    </recommendedName>
</protein>
<evidence type="ECO:0000259" key="1">
    <source>
        <dbReference type="PROSITE" id="PS50022"/>
    </source>
</evidence>
<dbReference type="PROSITE" id="PS50022">
    <property type="entry name" value="FA58C_3"/>
    <property type="match status" value="1"/>
</dbReference>
<organism evidence="2 3">
    <name type="scientific">Sphingomonas natans</name>
    <dbReference type="NCBI Taxonomy" id="3063330"/>
    <lineage>
        <taxon>Bacteria</taxon>
        <taxon>Pseudomonadati</taxon>
        <taxon>Pseudomonadota</taxon>
        <taxon>Alphaproteobacteria</taxon>
        <taxon>Sphingomonadales</taxon>
        <taxon>Sphingomonadaceae</taxon>
        <taxon>Sphingomonas</taxon>
    </lineage>
</organism>
<dbReference type="Gene3D" id="2.60.120.260">
    <property type="entry name" value="Galactose-binding domain-like"/>
    <property type="match status" value="1"/>
</dbReference>
<dbReference type="RefSeq" id="WP_303545624.1">
    <property type="nucleotide sequence ID" value="NZ_JAUOTP010000010.1"/>
</dbReference>